<accession>A0AAX6E679</accession>
<dbReference type="AlphaFoldDB" id="A0AAX6E679"/>
<reference evidence="1" key="2">
    <citation type="submission" date="2023-04" db="EMBL/GenBank/DDBJ databases">
        <authorList>
            <person name="Bruccoleri R.E."/>
            <person name="Oakeley E.J."/>
            <person name="Faust A.-M."/>
            <person name="Dessus-Babus S."/>
            <person name="Altorfer M."/>
            <person name="Burckhardt D."/>
            <person name="Oertli M."/>
            <person name="Naumann U."/>
            <person name="Petersen F."/>
            <person name="Wong J."/>
        </authorList>
    </citation>
    <scope>NUCLEOTIDE SEQUENCE</scope>
    <source>
        <strain evidence="1">GSM-AAB239-AS_SAM_17_03QT</strain>
        <tissue evidence="1">Leaf</tissue>
    </source>
</reference>
<dbReference type="EMBL" id="JANAVB010039620">
    <property type="protein sequence ID" value="KAJ6799627.1"/>
    <property type="molecule type" value="Genomic_DNA"/>
</dbReference>
<evidence type="ECO:0000313" key="2">
    <source>
        <dbReference type="Proteomes" id="UP001140949"/>
    </source>
</evidence>
<comment type="caution">
    <text evidence="1">The sequence shown here is derived from an EMBL/GenBank/DDBJ whole genome shotgun (WGS) entry which is preliminary data.</text>
</comment>
<sequence>MMSVLGQSCDRDTGKLICSCPVLCACPGVMAWRWTGEVCTQGLGLRARLHICLNVMTKPLFRMF</sequence>
<reference evidence="1" key="1">
    <citation type="journal article" date="2023" name="GigaByte">
        <title>Genome assembly of the bearded iris, Iris pallida Lam.</title>
        <authorList>
            <person name="Bruccoleri R.E."/>
            <person name="Oakeley E.J."/>
            <person name="Faust A.M.E."/>
            <person name="Altorfer M."/>
            <person name="Dessus-Babus S."/>
            <person name="Burckhardt D."/>
            <person name="Oertli M."/>
            <person name="Naumann U."/>
            <person name="Petersen F."/>
            <person name="Wong J."/>
        </authorList>
    </citation>
    <scope>NUCLEOTIDE SEQUENCE</scope>
    <source>
        <strain evidence="1">GSM-AAB239-AS_SAM_17_03QT</strain>
    </source>
</reference>
<gene>
    <name evidence="1" type="ORF">M6B38_206595</name>
</gene>
<organism evidence="1 2">
    <name type="scientific">Iris pallida</name>
    <name type="common">Sweet iris</name>
    <dbReference type="NCBI Taxonomy" id="29817"/>
    <lineage>
        <taxon>Eukaryota</taxon>
        <taxon>Viridiplantae</taxon>
        <taxon>Streptophyta</taxon>
        <taxon>Embryophyta</taxon>
        <taxon>Tracheophyta</taxon>
        <taxon>Spermatophyta</taxon>
        <taxon>Magnoliopsida</taxon>
        <taxon>Liliopsida</taxon>
        <taxon>Asparagales</taxon>
        <taxon>Iridaceae</taxon>
        <taxon>Iridoideae</taxon>
        <taxon>Irideae</taxon>
        <taxon>Iris</taxon>
    </lineage>
</organism>
<protein>
    <submittedName>
        <fullName evidence="1">Uncharacterized protein</fullName>
    </submittedName>
</protein>
<name>A0AAX6E679_IRIPA</name>
<proteinExistence type="predicted"/>
<evidence type="ECO:0000313" key="1">
    <source>
        <dbReference type="EMBL" id="KAJ6799627.1"/>
    </source>
</evidence>
<keyword evidence="2" id="KW-1185">Reference proteome</keyword>
<dbReference type="Proteomes" id="UP001140949">
    <property type="component" value="Unassembled WGS sequence"/>
</dbReference>